<sequence>MAPFNNCSCCQIRTRKVIRHPYTRKNIYVCPACFKTNKYQEKGNRRKVQPEEDNAKENVEKQTNEPEKPLETQQNEENNVQKDLDKPLEHQEAENEAPKEEEDKPTENVQEKILQNDVGEEMQTGSTTNDNIPSKITPPLMEIVVMNNRKYIAVSETANAVKE</sequence>
<dbReference type="Proteomes" id="UP001652661">
    <property type="component" value="Chromosome 3R"/>
</dbReference>
<accession>A0A6P4J413</accession>
<dbReference type="RefSeq" id="XP_017035635.1">
    <property type="nucleotide sequence ID" value="XM_017180146.3"/>
</dbReference>
<dbReference type="OrthoDB" id="7870399at2759"/>
<feature type="compositionally biased region" description="Basic and acidic residues" evidence="1">
    <location>
        <begin position="79"/>
        <end position="110"/>
    </location>
</feature>
<evidence type="ECO:0000256" key="1">
    <source>
        <dbReference type="SAM" id="MobiDB-lite"/>
    </source>
</evidence>
<proteinExistence type="predicted"/>
<feature type="region of interest" description="Disordered" evidence="1">
    <location>
        <begin position="41"/>
        <end position="136"/>
    </location>
</feature>
<organism evidence="2 3">
    <name type="scientific">Drosophila kikkawai</name>
    <name type="common">Fruit fly</name>
    <dbReference type="NCBI Taxonomy" id="30033"/>
    <lineage>
        <taxon>Eukaryota</taxon>
        <taxon>Metazoa</taxon>
        <taxon>Ecdysozoa</taxon>
        <taxon>Arthropoda</taxon>
        <taxon>Hexapoda</taxon>
        <taxon>Insecta</taxon>
        <taxon>Pterygota</taxon>
        <taxon>Neoptera</taxon>
        <taxon>Endopterygota</taxon>
        <taxon>Diptera</taxon>
        <taxon>Brachycera</taxon>
        <taxon>Muscomorpha</taxon>
        <taxon>Ephydroidea</taxon>
        <taxon>Drosophilidae</taxon>
        <taxon>Drosophila</taxon>
        <taxon>Sophophora</taxon>
    </lineage>
</organism>
<evidence type="ECO:0000313" key="2">
    <source>
        <dbReference type="Proteomes" id="UP001652661"/>
    </source>
</evidence>
<protein>
    <submittedName>
        <fullName evidence="3">Glutamic acid-rich protein</fullName>
    </submittedName>
</protein>
<feature type="compositionally biased region" description="Basic and acidic residues" evidence="1">
    <location>
        <begin position="41"/>
        <end position="70"/>
    </location>
</feature>
<gene>
    <name evidence="3" type="primary">LOC108084116</name>
</gene>
<dbReference type="AlphaFoldDB" id="A0A6P4J413"/>
<reference evidence="3" key="1">
    <citation type="submission" date="2025-08" db="UniProtKB">
        <authorList>
            <consortium name="RefSeq"/>
        </authorList>
    </citation>
    <scope>IDENTIFICATION</scope>
    <source>
        <strain evidence="3">14028-0561.14</strain>
        <tissue evidence="3">Whole fly</tissue>
    </source>
</reference>
<feature type="compositionally biased region" description="Polar residues" evidence="1">
    <location>
        <begin position="123"/>
        <end position="134"/>
    </location>
</feature>
<keyword evidence="2" id="KW-1185">Reference proteome</keyword>
<evidence type="ECO:0000313" key="3">
    <source>
        <dbReference type="RefSeq" id="XP_017035635.1"/>
    </source>
</evidence>
<name>A0A6P4J413_DROKI</name>
<dbReference type="GeneID" id="108084116"/>